<dbReference type="Proteomes" id="UP000015106">
    <property type="component" value="Chromosome 6"/>
</dbReference>
<dbReference type="EnsemblPlants" id="TuG1812G0600001212.01.T01">
    <property type="protein sequence ID" value="TuG1812G0600001212.01.T01.cds429631"/>
    <property type="gene ID" value="TuG1812G0600001212.01"/>
</dbReference>
<accession>A0A8R7UPF6</accession>
<organism evidence="1 2">
    <name type="scientific">Triticum urartu</name>
    <name type="common">Red wild einkorn</name>
    <name type="synonym">Crithodium urartu</name>
    <dbReference type="NCBI Taxonomy" id="4572"/>
    <lineage>
        <taxon>Eukaryota</taxon>
        <taxon>Viridiplantae</taxon>
        <taxon>Streptophyta</taxon>
        <taxon>Embryophyta</taxon>
        <taxon>Tracheophyta</taxon>
        <taxon>Spermatophyta</taxon>
        <taxon>Magnoliopsida</taxon>
        <taxon>Liliopsida</taxon>
        <taxon>Poales</taxon>
        <taxon>Poaceae</taxon>
        <taxon>BOP clade</taxon>
        <taxon>Pooideae</taxon>
        <taxon>Triticodae</taxon>
        <taxon>Triticeae</taxon>
        <taxon>Triticinae</taxon>
        <taxon>Triticum</taxon>
    </lineage>
</organism>
<evidence type="ECO:0000313" key="2">
    <source>
        <dbReference type="Proteomes" id="UP000015106"/>
    </source>
</evidence>
<name>A0A8R7UPF6_TRIUA</name>
<dbReference type="AlphaFoldDB" id="A0A8R7UPF6"/>
<reference evidence="1" key="3">
    <citation type="submission" date="2022-06" db="UniProtKB">
        <authorList>
            <consortium name="EnsemblPlants"/>
        </authorList>
    </citation>
    <scope>IDENTIFICATION</scope>
</reference>
<keyword evidence="2" id="KW-1185">Reference proteome</keyword>
<reference evidence="1" key="2">
    <citation type="submission" date="2018-03" db="EMBL/GenBank/DDBJ databases">
        <title>The Triticum urartu genome reveals the dynamic nature of wheat genome evolution.</title>
        <authorList>
            <person name="Ling H."/>
            <person name="Ma B."/>
            <person name="Shi X."/>
            <person name="Liu H."/>
            <person name="Dong L."/>
            <person name="Sun H."/>
            <person name="Cao Y."/>
            <person name="Gao Q."/>
            <person name="Zheng S."/>
            <person name="Li Y."/>
            <person name="Yu Y."/>
            <person name="Du H."/>
            <person name="Qi M."/>
            <person name="Li Y."/>
            <person name="Yu H."/>
            <person name="Cui Y."/>
            <person name="Wang N."/>
            <person name="Chen C."/>
            <person name="Wu H."/>
            <person name="Zhao Y."/>
            <person name="Zhang J."/>
            <person name="Li Y."/>
            <person name="Zhou W."/>
            <person name="Zhang B."/>
            <person name="Hu W."/>
            <person name="Eijk M."/>
            <person name="Tang J."/>
            <person name="Witsenboer H."/>
            <person name="Zhao S."/>
            <person name="Li Z."/>
            <person name="Zhang A."/>
            <person name="Wang D."/>
            <person name="Liang C."/>
        </authorList>
    </citation>
    <scope>NUCLEOTIDE SEQUENCE [LARGE SCALE GENOMIC DNA]</scope>
    <source>
        <strain evidence="1">cv. G1812</strain>
    </source>
</reference>
<dbReference type="Gramene" id="TuG1812G0600001212.01.T01">
    <property type="protein sequence ID" value="TuG1812G0600001212.01.T01.cds429631"/>
    <property type="gene ID" value="TuG1812G0600001212.01"/>
</dbReference>
<protein>
    <submittedName>
        <fullName evidence="1">Uncharacterized protein</fullName>
    </submittedName>
</protein>
<proteinExistence type="predicted"/>
<sequence length="41" mass="4767">MSAPCDREIRHPLWRCYRRPGLRLGEREIISKLRSALSAAT</sequence>
<reference evidence="2" key="1">
    <citation type="journal article" date="2013" name="Nature">
        <title>Draft genome of the wheat A-genome progenitor Triticum urartu.</title>
        <authorList>
            <person name="Ling H.Q."/>
            <person name="Zhao S."/>
            <person name="Liu D."/>
            <person name="Wang J."/>
            <person name="Sun H."/>
            <person name="Zhang C."/>
            <person name="Fan H."/>
            <person name="Li D."/>
            <person name="Dong L."/>
            <person name="Tao Y."/>
            <person name="Gao C."/>
            <person name="Wu H."/>
            <person name="Li Y."/>
            <person name="Cui Y."/>
            <person name="Guo X."/>
            <person name="Zheng S."/>
            <person name="Wang B."/>
            <person name="Yu K."/>
            <person name="Liang Q."/>
            <person name="Yang W."/>
            <person name="Lou X."/>
            <person name="Chen J."/>
            <person name="Feng M."/>
            <person name="Jian J."/>
            <person name="Zhang X."/>
            <person name="Luo G."/>
            <person name="Jiang Y."/>
            <person name="Liu J."/>
            <person name="Wang Z."/>
            <person name="Sha Y."/>
            <person name="Zhang B."/>
            <person name="Wu H."/>
            <person name="Tang D."/>
            <person name="Shen Q."/>
            <person name="Xue P."/>
            <person name="Zou S."/>
            <person name="Wang X."/>
            <person name="Liu X."/>
            <person name="Wang F."/>
            <person name="Yang Y."/>
            <person name="An X."/>
            <person name="Dong Z."/>
            <person name="Zhang K."/>
            <person name="Zhang X."/>
            <person name="Luo M.C."/>
            <person name="Dvorak J."/>
            <person name="Tong Y."/>
            <person name="Wang J."/>
            <person name="Yang H."/>
            <person name="Li Z."/>
            <person name="Wang D."/>
            <person name="Zhang A."/>
            <person name="Wang J."/>
        </authorList>
    </citation>
    <scope>NUCLEOTIDE SEQUENCE</scope>
    <source>
        <strain evidence="2">cv. G1812</strain>
    </source>
</reference>
<evidence type="ECO:0000313" key="1">
    <source>
        <dbReference type="EnsemblPlants" id="TuG1812G0600001212.01.T01.cds429631"/>
    </source>
</evidence>